<keyword evidence="2" id="KW-1185">Reference proteome</keyword>
<dbReference type="RefSeq" id="WP_101540253.1">
    <property type="nucleotide sequence ID" value="NZ_PKGS01000003.1"/>
</dbReference>
<dbReference type="AlphaFoldDB" id="A0A2I1M8Y1"/>
<sequence>MNNKSDAKLKALSVLVAIFMWTFVVNSTDPITSKTFRNIPVVIKNQDDLEKSGYTIVGKEESYQTSVKLKGSREKLVSLKPANIYASVDISDLKTGVQSLDIEVDTPSGISVDEVDPGQINLNIQEVVEKALPVNLVISDNIKDGKIVEVNELTPEKITVKGPASLINKVDRAELKVDDPNLLDGNIHSLPVKILDKEGKVISDLSISHDDVNVSFLVYETKQVNVVMKTDGNVDKDYEEVSREVSPDSIIIKGPESVLKDIEAIYTLPVDINNQRTSKNGEVKLDLPESVKVYNGEDLVNYKINIEKKSKADDEKNDK</sequence>
<comment type="caution">
    <text evidence="1">The sequence shown here is derived from an EMBL/GenBank/DDBJ whole genome shotgun (WGS) entry which is preliminary data.</text>
</comment>
<dbReference type="PANTHER" id="PTHR37804">
    <property type="entry name" value="CDAA REGULATORY PROTEIN CDAR"/>
    <property type="match status" value="1"/>
</dbReference>
<gene>
    <name evidence="1" type="ORF">CYJ34_05175</name>
</gene>
<dbReference type="Gene3D" id="2.170.120.40">
    <property type="entry name" value="YbbR-like domain"/>
    <property type="match status" value="2"/>
</dbReference>
<evidence type="ECO:0008006" key="3">
    <source>
        <dbReference type="Google" id="ProtNLM"/>
    </source>
</evidence>
<protein>
    <recommendedName>
        <fullName evidence="3">YbbR-like protein</fullName>
    </recommendedName>
</protein>
<accession>A0A2I1M8Y1</accession>
<name>A0A2I1M8Y1_9FIRM</name>
<dbReference type="PANTHER" id="PTHR37804:SF1">
    <property type="entry name" value="CDAA REGULATORY PROTEIN CDAR"/>
    <property type="match status" value="1"/>
</dbReference>
<dbReference type="InterPro" id="IPR053154">
    <property type="entry name" value="c-di-AMP_regulator"/>
</dbReference>
<dbReference type="Pfam" id="PF07949">
    <property type="entry name" value="YbbR"/>
    <property type="match status" value="3"/>
</dbReference>
<organism evidence="1 2">
    <name type="scientific">Anaerococcus octavius</name>
    <dbReference type="NCBI Taxonomy" id="54007"/>
    <lineage>
        <taxon>Bacteria</taxon>
        <taxon>Bacillati</taxon>
        <taxon>Bacillota</taxon>
        <taxon>Tissierellia</taxon>
        <taxon>Tissierellales</taxon>
        <taxon>Peptoniphilaceae</taxon>
        <taxon>Anaerococcus</taxon>
    </lineage>
</organism>
<dbReference type="Gene3D" id="2.170.120.30">
    <property type="match status" value="1"/>
</dbReference>
<dbReference type="Proteomes" id="UP000234335">
    <property type="component" value="Unassembled WGS sequence"/>
</dbReference>
<evidence type="ECO:0000313" key="1">
    <source>
        <dbReference type="EMBL" id="PKZ16592.1"/>
    </source>
</evidence>
<proteinExistence type="predicted"/>
<dbReference type="EMBL" id="PKGS01000003">
    <property type="protein sequence ID" value="PKZ16592.1"/>
    <property type="molecule type" value="Genomic_DNA"/>
</dbReference>
<reference evidence="1 2" key="1">
    <citation type="submission" date="2017-12" db="EMBL/GenBank/DDBJ databases">
        <title>Phylogenetic diversity of female urinary microbiome.</title>
        <authorList>
            <person name="Thomas-White K."/>
            <person name="Wolfe A.J."/>
        </authorList>
    </citation>
    <scope>NUCLEOTIDE SEQUENCE [LARGE SCALE GENOMIC DNA]</scope>
    <source>
        <strain evidence="1 2">UMB0119</strain>
    </source>
</reference>
<evidence type="ECO:0000313" key="2">
    <source>
        <dbReference type="Proteomes" id="UP000234335"/>
    </source>
</evidence>
<dbReference type="InterPro" id="IPR012505">
    <property type="entry name" value="YbbR"/>
</dbReference>